<dbReference type="AlphaFoldDB" id="A0A1Z4EC28"/>
<dbReference type="Gene3D" id="3.40.30.120">
    <property type="match status" value="1"/>
</dbReference>
<dbReference type="Proteomes" id="UP000217736">
    <property type="component" value="Chromosome"/>
</dbReference>
<comment type="cofactor">
    <cofactor evidence="1">
        <name>FAD</name>
        <dbReference type="ChEBI" id="CHEBI:57692"/>
    </cofactor>
</comment>
<sequence>MADERPGSIDVLVVGAGPVGLTLAAELQRYGATCRIVDRAPQPTDKSKAVIVHARMLEHFDHLELEQTFLARGTMVHSVSFFVQSKRVAQLDFVGTDTRYPFVLCIPQDVTENILGTRLADVGVHVERSVEFLDFDQDDGGVTSRLRHPDGSIEEVRTRYLVGCDGSRSTVRDKAGITFEGLAYEEEWILADVQLETDFFVRDEASLFVELRHFLAVFPLPGDRWRLIAVRKVADPTEAAAPATVEEFETVLLKHTRRAVRVFDPIWITPFRIGHKQADRLRVGRVFIAGDAAHIHSQVGGQGMNTGLQDAINLGWKLALSVRGQAEPRLLDTYEEERLPVIRSVLWGTDLATRAFTLRRKVDQQTLNTLGRFAIGLLPVHDYLTRSISQVGINYRARGYTSPAPADGARQRQWGRRPRLVAQPGDHAPRAPHLKLLPDSPTIRLYDLLRHNGHTVVFLQGKRQTDLAGDAVVDFARELRDVFGDELHFIGVRLRDTWKASTFGFPLVHDVAAEMHKAYGATTPTVIVIRPDCYIAFRSAWQDRNTLAPFLSAYLLSTESTASLEPT</sequence>
<accession>A0A1Z4EC28</accession>
<evidence type="ECO:0000256" key="1">
    <source>
        <dbReference type="ARBA" id="ARBA00001974"/>
    </source>
</evidence>
<dbReference type="InterPro" id="IPR036249">
    <property type="entry name" value="Thioredoxin-like_sf"/>
</dbReference>
<dbReference type="EMBL" id="AP018164">
    <property type="protein sequence ID" value="BAX90499.1"/>
    <property type="molecule type" value="Genomic_DNA"/>
</dbReference>
<dbReference type="GO" id="GO:0016709">
    <property type="term" value="F:oxidoreductase activity, acting on paired donors, with incorporation or reduction of molecular oxygen, NAD(P)H as one donor, and incorporation of one atom of oxygen"/>
    <property type="evidence" value="ECO:0007669"/>
    <property type="project" value="UniProtKB-ARBA"/>
</dbReference>
<dbReference type="PANTHER" id="PTHR43004:SF19">
    <property type="entry name" value="BINDING MONOOXYGENASE, PUTATIVE (JCVI)-RELATED"/>
    <property type="match status" value="1"/>
</dbReference>
<evidence type="ECO:0000313" key="6">
    <source>
        <dbReference type="Proteomes" id="UP000217736"/>
    </source>
</evidence>
<dbReference type="Gene3D" id="3.30.70.2450">
    <property type="match status" value="1"/>
</dbReference>
<protein>
    <submittedName>
        <fullName evidence="5">Oxygenase</fullName>
    </submittedName>
</protein>
<dbReference type="Pfam" id="PF01494">
    <property type="entry name" value="FAD_binding_3"/>
    <property type="match status" value="1"/>
</dbReference>
<dbReference type="OrthoDB" id="8670884at2"/>
<dbReference type="PRINTS" id="PR00420">
    <property type="entry name" value="RNGMNOXGNASE"/>
</dbReference>
<keyword evidence="6" id="KW-1185">Reference proteome</keyword>
<dbReference type="GO" id="GO:0071949">
    <property type="term" value="F:FAD binding"/>
    <property type="evidence" value="ECO:0007669"/>
    <property type="project" value="InterPro"/>
</dbReference>
<evidence type="ECO:0000256" key="4">
    <source>
        <dbReference type="ARBA" id="ARBA00022827"/>
    </source>
</evidence>
<dbReference type="KEGG" id="mshg:MSG_00333"/>
<gene>
    <name evidence="5" type="ORF">MSG_00333</name>
</gene>
<evidence type="ECO:0000256" key="2">
    <source>
        <dbReference type="ARBA" id="ARBA00007801"/>
    </source>
</evidence>
<dbReference type="InterPro" id="IPR002938">
    <property type="entry name" value="FAD-bd"/>
</dbReference>
<evidence type="ECO:0000256" key="3">
    <source>
        <dbReference type="ARBA" id="ARBA00022630"/>
    </source>
</evidence>
<reference evidence="6" key="1">
    <citation type="submission" date="2017-06" db="EMBL/GenBank/DDBJ databases">
        <title>Complete Genome Sequence of Mycobacterium shigaense.</title>
        <authorList>
            <person name="Fukano H."/>
            <person name="Yoshida M."/>
            <person name="Kazumi Y."/>
            <person name="Ogura Y."/>
            <person name="Mitarai S."/>
            <person name="Hayashi T."/>
            <person name="Hoshino Y."/>
        </authorList>
    </citation>
    <scope>NUCLEOTIDE SEQUENCE [LARGE SCALE GENOMIC DNA]</scope>
    <source>
        <strain evidence="6">UN-152</strain>
    </source>
</reference>
<dbReference type="SUPFAM" id="SSF52833">
    <property type="entry name" value="Thioredoxin-like"/>
    <property type="match status" value="1"/>
</dbReference>
<dbReference type="InterPro" id="IPR036188">
    <property type="entry name" value="FAD/NAD-bd_sf"/>
</dbReference>
<proteinExistence type="inferred from homology"/>
<dbReference type="InterPro" id="IPR050641">
    <property type="entry name" value="RIFMO-like"/>
</dbReference>
<dbReference type="SUPFAM" id="SSF51905">
    <property type="entry name" value="FAD/NAD(P)-binding domain"/>
    <property type="match status" value="1"/>
</dbReference>
<comment type="similarity">
    <text evidence="2">Belongs to the PheA/TfdB FAD monooxygenase family.</text>
</comment>
<dbReference type="Gene3D" id="3.50.50.60">
    <property type="entry name" value="FAD/NAD(P)-binding domain"/>
    <property type="match status" value="1"/>
</dbReference>
<dbReference type="RefSeq" id="WP_096436530.1">
    <property type="nucleotide sequence ID" value="NZ_AP018164.1"/>
</dbReference>
<name>A0A1Z4EC28_9MYCO</name>
<evidence type="ECO:0000313" key="5">
    <source>
        <dbReference type="EMBL" id="BAX90499.1"/>
    </source>
</evidence>
<dbReference type="PANTHER" id="PTHR43004">
    <property type="entry name" value="TRK SYSTEM POTASSIUM UPTAKE PROTEIN"/>
    <property type="match status" value="1"/>
</dbReference>
<keyword evidence="3" id="KW-0285">Flavoprotein</keyword>
<organism evidence="5 6">
    <name type="scientific">Mycobacterium shigaense</name>
    <dbReference type="NCBI Taxonomy" id="722731"/>
    <lineage>
        <taxon>Bacteria</taxon>
        <taxon>Bacillati</taxon>
        <taxon>Actinomycetota</taxon>
        <taxon>Actinomycetes</taxon>
        <taxon>Mycobacteriales</taxon>
        <taxon>Mycobacteriaceae</taxon>
        <taxon>Mycobacterium</taxon>
        <taxon>Mycobacterium simiae complex</taxon>
    </lineage>
</organism>
<keyword evidence="4" id="KW-0274">FAD</keyword>